<evidence type="ECO:0000256" key="1">
    <source>
        <dbReference type="ARBA" id="ARBA00006484"/>
    </source>
</evidence>
<keyword evidence="2" id="KW-0560">Oxidoreductase</keyword>
<evidence type="ECO:0000313" key="3">
    <source>
        <dbReference type="EMBL" id="GAA4976503.1"/>
    </source>
</evidence>
<organism evidence="3 4">
    <name type="scientific">Streptomyces hyderabadensis</name>
    <dbReference type="NCBI Taxonomy" id="598549"/>
    <lineage>
        <taxon>Bacteria</taxon>
        <taxon>Bacillati</taxon>
        <taxon>Actinomycetota</taxon>
        <taxon>Actinomycetes</taxon>
        <taxon>Kitasatosporales</taxon>
        <taxon>Streptomycetaceae</taxon>
        <taxon>Streptomyces</taxon>
    </lineage>
</organism>
<protein>
    <submittedName>
        <fullName evidence="3">Uncharacterized protein</fullName>
    </submittedName>
</protein>
<dbReference type="InterPro" id="IPR002347">
    <property type="entry name" value="SDR_fam"/>
</dbReference>
<reference evidence="4" key="1">
    <citation type="journal article" date="2019" name="Int. J. Syst. Evol. Microbiol.">
        <title>The Global Catalogue of Microorganisms (GCM) 10K type strain sequencing project: providing services to taxonomists for standard genome sequencing and annotation.</title>
        <authorList>
            <consortium name="The Broad Institute Genomics Platform"/>
            <consortium name="The Broad Institute Genome Sequencing Center for Infectious Disease"/>
            <person name="Wu L."/>
            <person name="Ma J."/>
        </authorList>
    </citation>
    <scope>NUCLEOTIDE SEQUENCE [LARGE SCALE GENOMIC DNA]</scope>
    <source>
        <strain evidence="4">JCM 17657</strain>
    </source>
</reference>
<dbReference type="EMBL" id="BAABIV010000003">
    <property type="protein sequence ID" value="GAA4976503.1"/>
    <property type="molecule type" value="Genomic_DNA"/>
</dbReference>
<comment type="caution">
    <text evidence="3">The sequence shown here is derived from an EMBL/GenBank/DDBJ whole genome shotgun (WGS) entry which is preliminary data.</text>
</comment>
<evidence type="ECO:0000313" key="4">
    <source>
        <dbReference type="Proteomes" id="UP001500610"/>
    </source>
</evidence>
<dbReference type="Proteomes" id="UP001500610">
    <property type="component" value="Unassembled WGS sequence"/>
</dbReference>
<keyword evidence="4" id="KW-1185">Reference proteome</keyword>
<dbReference type="InterPro" id="IPR036291">
    <property type="entry name" value="NAD(P)-bd_dom_sf"/>
</dbReference>
<dbReference type="Pfam" id="PF00106">
    <property type="entry name" value="adh_short"/>
    <property type="match status" value="1"/>
</dbReference>
<dbReference type="PRINTS" id="PR00081">
    <property type="entry name" value="GDHRDH"/>
</dbReference>
<proteinExistence type="inferred from homology"/>
<name>A0ABP9HQR7_9ACTN</name>
<evidence type="ECO:0000256" key="2">
    <source>
        <dbReference type="ARBA" id="ARBA00023002"/>
    </source>
</evidence>
<gene>
    <name evidence="3" type="ORF">GCM10023257_11950</name>
</gene>
<dbReference type="Gene3D" id="3.40.50.720">
    <property type="entry name" value="NAD(P)-binding Rossmann-like Domain"/>
    <property type="match status" value="1"/>
</dbReference>
<dbReference type="PROSITE" id="PS51257">
    <property type="entry name" value="PROKAR_LIPOPROTEIN"/>
    <property type="match status" value="1"/>
</dbReference>
<dbReference type="PANTHER" id="PTHR24321:SF8">
    <property type="entry name" value="ESTRADIOL 17-BETA-DEHYDROGENASE 8-RELATED"/>
    <property type="match status" value="1"/>
</dbReference>
<dbReference type="SUPFAM" id="SSF51735">
    <property type="entry name" value="NAD(P)-binding Rossmann-fold domains"/>
    <property type="match status" value="1"/>
</dbReference>
<dbReference type="PANTHER" id="PTHR24321">
    <property type="entry name" value="DEHYDROGENASES, SHORT CHAIN"/>
    <property type="match status" value="1"/>
</dbReference>
<sequence length="102" mass="11421">MKHELRQMRQQRSGAIVNRSSQSSIVGTAGLGACTASKHGVIGLTKSAALEYAPRGIRINVDQRETARLKSWRTVGRAADLGLFKILDRVMLRFKRRCPRRC</sequence>
<comment type="similarity">
    <text evidence="1">Belongs to the short-chain dehydrogenases/reductases (SDR) family.</text>
</comment>
<accession>A0ABP9HQR7</accession>